<dbReference type="Proteomes" id="UP001159363">
    <property type="component" value="Chromosome 8"/>
</dbReference>
<evidence type="ECO:0000313" key="2">
    <source>
        <dbReference type="Proteomes" id="UP001159363"/>
    </source>
</evidence>
<evidence type="ECO:0000313" key="1">
    <source>
        <dbReference type="EMBL" id="KAJ8875926.1"/>
    </source>
</evidence>
<sequence length="166" mass="18940">MNITGDNWFISQLANELSQMNLTYVRTIKKKSELPAAFVNSKGRGKIVYLISTIQHSQETDESTGNQTLWTSTKQRESIGKCTRWPMAIFHALLDIAGVNANVLFSGNSQTGEIDRRYFLVQLGKQLVDEHVHQRNKSTIYIGRKYSSHQIIENHPKQTGKPFMNE</sequence>
<dbReference type="EMBL" id="JARBHB010000009">
    <property type="protein sequence ID" value="KAJ8875926.1"/>
    <property type="molecule type" value="Genomic_DNA"/>
</dbReference>
<reference evidence="1 2" key="1">
    <citation type="submission" date="2023-02" db="EMBL/GenBank/DDBJ databases">
        <title>LHISI_Scaffold_Assembly.</title>
        <authorList>
            <person name="Stuart O.P."/>
            <person name="Cleave R."/>
            <person name="Magrath M.J.L."/>
            <person name="Mikheyev A.S."/>
        </authorList>
    </citation>
    <scope>NUCLEOTIDE SEQUENCE [LARGE SCALE GENOMIC DNA]</scope>
    <source>
        <strain evidence="1">Daus_M_001</strain>
        <tissue evidence="1">Leg muscle</tissue>
    </source>
</reference>
<keyword evidence="2" id="KW-1185">Reference proteome</keyword>
<protein>
    <submittedName>
        <fullName evidence="1">Uncharacterized protein</fullName>
    </submittedName>
</protein>
<comment type="caution">
    <text evidence="1">The sequence shown here is derived from an EMBL/GenBank/DDBJ whole genome shotgun (WGS) entry which is preliminary data.</text>
</comment>
<accession>A0ABQ9GV45</accession>
<organism evidence="1 2">
    <name type="scientific">Dryococelus australis</name>
    <dbReference type="NCBI Taxonomy" id="614101"/>
    <lineage>
        <taxon>Eukaryota</taxon>
        <taxon>Metazoa</taxon>
        <taxon>Ecdysozoa</taxon>
        <taxon>Arthropoda</taxon>
        <taxon>Hexapoda</taxon>
        <taxon>Insecta</taxon>
        <taxon>Pterygota</taxon>
        <taxon>Neoptera</taxon>
        <taxon>Polyneoptera</taxon>
        <taxon>Phasmatodea</taxon>
        <taxon>Verophasmatodea</taxon>
        <taxon>Anareolatae</taxon>
        <taxon>Phasmatidae</taxon>
        <taxon>Eurycanthinae</taxon>
        <taxon>Dryococelus</taxon>
    </lineage>
</organism>
<name>A0ABQ9GV45_9NEOP</name>
<gene>
    <name evidence="1" type="ORF">PR048_023834</name>
</gene>
<proteinExistence type="predicted"/>